<evidence type="ECO:0000256" key="1">
    <source>
        <dbReference type="ARBA" id="ARBA00023015"/>
    </source>
</evidence>
<keyword evidence="2" id="KW-0238">DNA-binding</keyword>
<dbReference type="PANTHER" id="PTHR33204:SF37">
    <property type="entry name" value="HTH-TYPE TRANSCRIPTIONAL REGULATOR YODB"/>
    <property type="match status" value="1"/>
</dbReference>
<reference evidence="5 6" key="1">
    <citation type="submission" date="2016-06" db="EMBL/GenBank/DDBJ databases">
        <title>Complete genome sequence of a deep-branching marine Gamma Proteobacterium Woeseia oceani type strain XK5.</title>
        <authorList>
            <person name="Mu D."/>
            <person name="Du Z."/>
        </authorList>
    </citation>
    <scope>NUCLEOTIDE SEQUENCE [LARGE SCALE GENOMIC DNA]</scope>
    <source>
        <strain evidence="5 6">XK5</strain>
    </source>
</reference>
<evidence type="ECO:0000313" key="6">
    <source>
        <dbReference type="Proteomes" id="UP000092695"/>
    </source>
</evidence>
<evidence type="ECO:0000256" key="3">
    <source>
        <dbReference type="ARBA" id="ARBA00023163"/>
    </source>
</evidence>
<dbReference type="Proteomes" id="UP000092695">
    <property type="component" value="Chromosome"/>
</dbReference>
<keyword evidence="1" id="KW-0805">Transcription regulation</keyword>
<proteinExistence type="predicted"/>
<dbReference type="OrthoDB" id="8904061at2"/>
<dbReference type="GO" id="GO:0003677">
    <property type="term" value="F:DNA binding"/>
    <property type="evidence" value="ECO:0007669"/>
    <property type="project" value="UniProtKB-KW"/>
</dbReference>
<dbReference type="SUPFAM" id="SSF46785">
    <property type="entry name" value="Winged helix' DNA-binding domain"/>
    <property type="match status" value="1"/>
</dbReference>
<dbReference type="InterPro" id="IPR036390">
    <property type="entry name" value="WH_DNA-bd_sf"/>
</dbReference>
<keyword evidence="3" id="KW-0804">Transcription</keyword>
<keyword evidence="6" id="KW-1185">Reference proteome</keyword>
<feature type="domain" description="HTH hxlR-type" evidence="4">
    <location>
        <begin position="13"/>
        <end position="107"/>
    </location>
</feature>
<name>A0A193LGE8_9GAMM</name>
<accession>A0A193LGE8</accession>
<dbReference type="PROSITE" id="PS51118">
    <property type="entry name" value="HTH_HXLR"/>
    <property type="match status" value="1"/>
</dbReference>
<dbReference type="InterPro" id="IPR036388">
    <property type="entry name" value="WH-like_DNA-bd_sf"/>
</dbReference>
<dbReference type="EMBL" id="CP016268">
    <property type="protein sequence ID" value="ANO51536.1"/>
    <property type="molecule type" value="Genomic_DNA"/>
</dbReference>
<sequence length="110" mass="12389">MNKSPGRWRRQPTPAAFVVLSDLLGRRWALRVIWELRGGALTFRALQAACGRISPSVLQARIHELSRLGIIERIPRLGYRLSASGEQLFLNLESLCDWAAGPEVAPKLKW</sequence>
<evidence type="ECO:0000256" key="2">
    <source>
        <dbReference type="ARBA" id="ARBA00023125"/>
    </source>
</evidence>
<evidence type="ECO:0000313" key="5">
    <source>
        <dbReference type="EMBL" id="ANO51536.1"/>
    </source>
</evidence>
<dbReference type="RefSeq" id="WP_068615970.1">
    <property type="nucleotide sequence ID" value="NZ_CP016268.1"/>
</dbReference>
<dbReference type="Pfam" id="PF01638">
    <property type="entry name" value="HxlR"/>
    <property type="match status" value="1"/>
</dbReference>
<dbReference type="Gene3D" id="1.10.10.10">
    <property type="entry name" value="Winged helix-like DNA-binding domain superfamily/Winged helix DNA-binding domain"/>
    <property type="match status" value="1"/>
</dbReference>
<gene>
    <name evidence="5" type="ORF">BA177_10250</name>
</gene>
<evidence type="ECO:0000259" key="4">
    <source>
        <dbReference type="PROSITE" id="PS51118"/>
    </source>
</evidence>
<dbReference type="AlphaFoldDB" id="A0A193LGE8"/>
<dbReference type="KEGG" id="woc:BA177_10250"/>
<protein>
    <recommendedName>
        <fullName evidence="4">HTH hxlR-type domain-containing protein</fullName>
    </recommendedName>
</protein>
<dbReference type="PANTHER" id="PTHR33204">
    <property type="entry name" value="TRANSCRIPTIONAL REGULATOR, MARR FAMILY"/>
    <property type="match status" value="1"/>
</dbReference>
<dbReference type="InterPro" id="IPR002577">
    <property type="entry name" value="HTH_HxlR"/>
</dbReference>
<organism evidence="5 6">
    <name type="scientific">Woeseia oceani</name>
    <dbReference type="NCBI Taxonomy" id="1548547"/>
    <lineage>
        <taxon>Bacteria</taxon>
        <taxon>Pseudomonadati</taxon>
        <taxon>Pseudomonadota</taxon>
        <taxon>Gammaproteobacteria</taxon>
        <taxon>Woeseiales</taxon>
        <taxon>Woeseiaceae</taxon>
        <taxon>Woeseia</taxon>
    </lineage>
</organism>